<dbReference type="Gene3D" id="3.40.630.30">
    <property type="match status" value="1"/>
</dbReference>
<evidence type="ECO:0000313" key="2">
    <source>
        <dbReference type="EMBL" id="ALI03727.1"/>
    </source>
</evidence>
<dbReference type="AlphaFoldDB" id="A0A0N9WN07"/>
<evidence type="ECO:0000259" key="1">
    <source>
        <dbReference type="Pfam" id="PF13302"/>
    </source>
</evidence>
<evidence type="ECO:0000313" key="3">
    <source>
        <dbReference type="Proteomes" id="UP000066487"/>
    </source>
</evidence>
<dbReference type="GO" id="GO:0016747">
    <property type="term" value="F:acyltransferase activity, transferring groups other than amino-acyl groups"/>
    <property type="evidence" value="ECO:0007669"/>
    <property type="project" value="InterPro"/>
</dbReference>
<dbReference type="InterPro" id="IPR000182">
    <property type="entry name" value="GNAT_dom"/>
</dbReference>
<protein>
    <recommendedName>
        <fullName evidence="1">N-acetyltransferase domain-containing protein</fullName>
    </recommendedName>
</protein>
<dbReference type="SUPFAM" id="SSF55729">
    <property type="entry name" value="Acyl-CoA N-acyltransferases (Nat)"/>
    <property type="match status" value="1"/>
</dbReference>
<dbReference type="PANTHER" id="PTHR43415">
    <property type="entry name" value="SPERMIDINE N(1)-ACETYLTRANSFERASE"/>
    <property type="match status" value="1"/>
</dbReference>
<organism evidence="2 3">
    <name type="scientific">Pseudomonas fluorescens</name>
    <dbReference type="NCBI Taxonomy" id="294"/>
    <lineage>
        <taxon>Bacteria</taxon>
        <taxon>Pseudomonadati</taxon>
        <taxon>Pseudomonadota</taxon>
        <taxon>Gammaproteobacteria</taxon>
        <taxon>Pseudomonadales</taxon>
        <taxon>Pseudomonadaceae</taxon>
        <taxon>Pseudomonas</taxon>
    </lineage>
</organism>
<sequence length="176" mass="19484">MSIGITLRELELGDIDDQYLSWFNNDDGHLNYFTGSGRVFTKQMITEDYKKGVESGLWTYFLIESDSGEKIGNVKIGPMDLKNKTSDLVCLIGNRKFIGQGGAKKAIALANEIAFSRFDIRRLQGGMLSGNIASIKAYTAAGWVVEATLNGYYWVNGEAVDRVCVSCLNPEYFPKG</sequence>
<dbReference type="RefSeq" id="WP_054596971.1">
    <property type="nucleotide sequence ID" value="NZ_CP012830.1"/>
</dbReference>
<dbReference type="PANTHER" id="PTHR43415:SF3">
    <property type="entry name" value="GNAT-FAMILY ACETYLTRANSFERASE"/>
    <property type="match status" value="1"/>
</dbReference>
<dbReference type="Proteomes" id="UP000066487">
    <property type="component" value="Chromosome"/>
</dbReference>
<proteinExistence type="predicted"/>
<gene>
    <name evidence="2" type="ORF">AO353_22615</name>
</gene>
<name>A0A0N9WN07_PSEFL</name>
<reference evidence="3" key="1">
    <citation type="submission" date="2015-09" db="EMBL/GenBank/DDBJ databases">
        <title>Whole genome sequence of Pseudomonas fluorescens FW300-N2E3.</title>
        <authorList>
            <person name="Ray J."/>
            <person name="Melnyk R."/>
            <person name="Deutschbauer A."/>
        </authorList>
    </citation>
    <scope>NUCLEOTIDE SEQUENCE [LARGE SCALE GENOMIC DNA]</scope>
    <source>
        <strain evidence="3">FW300-N2E3</strain>
    </source>
</reference>
<dbReference type="Pfam" id="PF13302">
    <property type="entry name" value="Acetyltransf_3"/>
    <property type="match status" value="1"/>
</dbReference>
<dbReference type="EMBL" id="CP012830">
    <property type="protein sequence ID" value="ALI03727.1"/>
    <property type="molecule type" value="Genomic_DNA"/>
</dbReference>
<dbReference type="InterPro" id="IPR016181">
    <property type="entry name" value="Acyl_CoA_acyltransferase"/>
</dbReference>
<feature type="domain" description="N-acetyltransferase" evidence="1">
    <location>
        <begin position="5"/>
        <end position="143"/>
    </location>
</feature>
<reference evidence="2 3" key="2">
    <citation type="journal article" date="2018" name="Nature">
        <title>Mutant phenotypes for thousands of bacterial genes of unknown function.</title>
        <authorList>
            <person name="Price M.N."/>
            <person name="Wetmore K.M."/>
            <person name="Waters R.J."/>
            <person name="Callaghan M."/>
            <person name="Ray J."/>
            <person name="Liu H."/>
            <person name="Kuehl J.V."/>
            <person name="Melnyk R.A."/>
            <person name="Lamson J.S."/>
            <person name="Suh Y."/>
            <person name="Carlson H.K."/>
            <person name="Esquivel Z."/>
            <person name="Sadeeshkumar H."/>
            <person name="Chakraborty R."/>
            <person name="Zane G.M."/>
            <person name="Rubin B.E."/>
            <person name="Wall J.D."/>
            <person name="Visel A."/>
            <person name="Bristow J."/>
            <person name="Blow M.J."/>
            <person name="Arkin A.P."/>
            <person name="Deutschbauer A.M."/>
        </authorList>
    </citation>
    <scope>NUCLEOTIDE SEQUENCE [LARGE SCALE GENOMIC DNA]</scope>
    <source>
        <strain evidence="2 3">FW300-N2E3</strain>
    </source>
</reference>
<dbReference type="OrthoDB" id="9795206at2"/>
<accession>A0A0N9WN07</accession>